<evidence type="ECO:0000313" key="4">
    <source>
        <dbReference type="Proteomes" id="UP000319908"/>
    </source>
</evidence>
<dbReference type="InterPro" id="IPR024418">
    <property type="entry name" value="DUF3862"/>
</dbReference>
<dbReference type="Gene3D" id="3.10.450.730">
    <property type="entry name" value="BLIP domain"/>
    <property type="match status" value="1"/>
</dbReference>
<comment type="caution">
    <text evidence="3">The sequence shown here is derived from an EMBL/GenBank/DDBJ whole genome shotgun (WGS) entry which is preliminary data.</text>
</comment>
<evidence type="ECO:0000313" key="3">
    <source>
        <dbReference type="EMBL" id="TWU18028.1"/>
    </source>
</evidence>
<organism evidence="3 4">
    <name type="scientific">Allorhodopirellula heiligendammensis</name>
    <dbReference type="NCBI Taxonomy" id="2714739"/>
    <lineage>
        <taxon>Bacteria</taxon>
        <taxon>Pseudomonadati</taxon>
        <taxon>Planctomycetota</taxon>
        <taxon>Planctomycetia</taxon>
        <taxon>Pirellulales</taxon>
        <taxon>Pirellulaceae</taxon>
        <taxon>Allorhodopirellula</taxon>
    </lineage>
</organism>
<evidence type="ECO:0000256" key="1">
    <source>
        <dbReference type="SAM" id="Coils"/>
    </source>
</evidence>
<evidence type="ECO:0000256" key="2">
    <source>
        <dbReference type="SAM" id="Phobius"/>
    </source>
</evidence>
<evidence type="ECO:0008006" key="5">
    <source>
        <dbReference type="Google" id="ProtNLM"/>
    </source>
</evidence>
<feature type="coiled-coil region" evidence="1">
    <location>
        <begin position="99"/>
        <end position="137"/>
    </location>
</feature>
<proteinExistence type="predicted"/>
<sequence length="218" mass="23209">MAETATTQCGTCGHVITYSDEQGGRTVNCPECGDPVRLREVVNVTADAWAEPVAKPASPPLPMPVKAFFGCGGLMVLVCGGCLSLSVVASMFDNPFEDKAAIQAEAERAEQEAIQAIEVEQARKAQAAAEINAARERNIQREANQNANAKLTPADFAQCKIGMTYDEVVAIIGEPGDDAGDVYLNGVRTQTFIWSGGPLHPDDVFMTFDNGVLAEKSE</sequence>
<dbReference type="OrthoDB" id="5422169at2"/>
<keyword evidence="2" id="KW-0472">Membrane</keyword>
<dbReference type="AlphaFoldDB" id="A0A5C6C1I3"/>
<keyword evidence="4" id="KW-1185">Reference proteome</keyword>
<dbReference type="Pfam" id="PF12978">
    <property type="entry name" value="DUF3862"/>
    <property type="match status" value="1"/>
</dbReference>
<reference evidence="3 4" key="1">
    <citation type="journal article" date="2020" name="Antonie Van Leeuwenhoek">
        <title>Rhodopirellula heiligendammensis sp. nov., Rhodopirellula pilleata sp. nov., and Rhodopirellula solitaria sp. nov. isolated from natural or artificial marine surfaces in Northern Germany and California, USA, and emended description of the genus Rhodopirellula.</title>
        <authorList>
            <person name="Kallscheuer N."/>
            <person name="Wiegand S."/>
            <person name="Jogler M."/>
            <person name="Boedeker C."/>
            <person name="Peeters S.H."/>
            <person name="Rast P."/>
            <person name="Heuer A."/>
            <person name="Jetten M.S.M."/>
            <person name="Rohde M."/>
            <person name="Jogler C."/>
        </authorList>
    </citation>
    <scope>NUCLEOTIDE SEQUENCE [LARGE SCALE GENOMIC DNA]</scope>
    <source>
        <strain evidence="3 4">Poly21</strain>
    </source>
</reference>
<keyword evidence="2" id="KW-1133">Transmembrane helix</keyword>
<dbReference type="Proteomes" id="UP000319908">
    <property type="component" value="Unassembled WGS sequence"/>
</dbReference>
<feature type="transmembrane region" description="Helical" evidence="2">
    <location>
        <begin position="67"/>
        <end position="89"/>
    </location>
</feature>
<dbReference type="RefSeq" id="WP_146405056.1">
    <property type="nucleotide sequence ID" value="NZ_SJPU01000001.1"/>
</dbReference>
<name>A0A5C6C1I3_9BACT</name>
<protein>
    <recommendedName>
        <fullName evidence="5">SmpA / OmlA family protein</fullName>
    </recommendedName>
</protein>
<keyword evidence="1" id="KW-0175">Coiled coil</keyword>
<accession>A0A5C6C1I3</accession>
<dbReference type="EMBL" id="SJPU01000001">
    <property type="protein sequence ID" value="TWU18028.1"/>
    <property type="molecule type" value="Genomic_DNA"/>
</dbReference>
<keyword evidence="2" id="KW-0812">Transmembrane</keyword>
<gene>
    <name evidence="3" type="ORF">Poly21_01810</name>
</gene>